<keyword evidence="3" id="KW-1003">Cell membrane</keyword>
<sequence length="515" mass="54854">MASRRDELNAYTFAKRRLIGQFLQPSASGTEEAWPRPLRAVVPGLIIAVVILAAFGAWGMFKPAAPMNWDKPGEHVIISSKSTTRYVVLKTDGKVQLHPVLNMSSAKLLLTPDKGKIINVDESTLDSGKIPHGPTLGIPYAPDRLPDAKEAGAKKRWAVCERPGEGGRAIEKAAFILAQRDMQRTEGPERLTGGELLYVQGPDRTRYVVDAKGTAYPVEDDEPLLRVMVGDRVTPQRVSSAWLDTLHRGDNITFPRLTGTPEADANAPGQLDAEANRVGMVLEATSGSRTQKYVVLPGRVAPVSDFTAKLVLNSAQVSGLGQAGRAKPVSAAAFTPGQPFGADKTWPQQEPNRVNSASNKESNRNTVCNVLRDVDDSGADQGTTTLSTWAGTAFPANLPTGSSSAYVTPGSGQLFRQFQGSTTTSGFTFLVTDTGLRYAMQSNGDSATDGAGIGESGSTKERKEQREARLAEAQQAQNRLGYENVTPAPVPAAWSAFLATGPRLSSGAALTPQGA</sequence>
<evidence type="ECO:0000256" key="7">
    <source>
        <dbReference type="ARBA" id="ARBA00022840"/>
    </source>
</evidence>
<evidence type="ECO:0000256" key="11">
    <source>
        <dbReference type="SAM" id="Phobius"/>
    </source>
</evidence>
<keyword evidence="9 11" id="KW-0472">Membrane</keyword>
<evidence type="ECO:0000313" key="13">
    <source>
        <dbReference type="Proteomes" id="UP001223978"/>
    </source>
</evidence>
<evidence type="ECO:0000256" key="2">
    <source>
        <dbReference type="ARBA" id="ARBA00008149"/>
    </source>
</evidence>
<evidence type="ECO:0000256" key="6">
    <source>
        <dbReference type="ARBA" id="ARBA00022801"/>
    </source>
</evidence>
<evidence type="ECO:0000256" key="9">
    <source>
        <dbReference type="ARBA" id="ARBA00023136"/>
    </source>
</evidence>
<proteinExistence type="inferred from homology"/>
<feature type="transmembrane region" description="Helical" evidence="11">
    <location>
        <begin position="40"/>
        <end position="61"/>
    </location>
</feature>
<organism evidence="12 13">
    <name type="scientific">Streptomyces cavernicola</name>
    <dbReference type="NCBI Taxonomy" id="3043613"/>
    <lineage>
        <taxon>Bacteria</taxon>
        <taxon>Bacillati</taxon>
        <taxon>Actinomycetota</taxon>
        <taxon>Actinomycetes</taxon>
        <taxon>Kitasatosporales</taxon>
        <taxon>Streptomycetaceae</taxon>
        <taxon>Streptomyces</taxon>
    </lineage>
</organism>
<dbReference type="EMBL" id="JASCIQ010000035">
    <property type="protein sequence ID" value="MDI3407646.1"/>
    <property type="molecule type" value="Genomic_DNA"/>
</dbReference>
<keyword evidence="8 11" id="KW-1133">Transmembrane helix</keyword>
<dbReference type="Pfam" id="PF05108">
    <property type="entry name" value="T7SS_ESX1_EccB"/>
    <property type="match status" value="1"/>
</dbReference>
<keyword evidence="5" id="KW-0547">Nucleotide-binding</keyword>
<evidence type="ECO:0000313" key="12">
    <source>
        <dbReference type="EMBL" id="MDI3407646.1"/>
    </source>
</evidence>
<dbReference type="PANTHER" id="PTHR40765">
    <property type="entry name" value="ESX-2 SECRETION SYSTEM ATPASE ECCB2"/>
    <property type="match status" value="1"/>
</dbReference>
<name>A0ABT6SHH3_9ACTN</name>
<keyword evidence="6" id="KW-0378">Hydrolase</keyword>
<feature type="compositionally biased region" description="Basic and acidic residues" evidence="10">
    <location>
        <begin position="458"/>
        <end position="470"/>
    </location>
</feature>
<dbReference type="InterPro" id="IPR042485">
    <property type="entry name" value="T7SS_EccB_R3"/>
</dbReference>
<comment type="similarity">
    <text evidence="2">Belongs to the EccB family.</text>
</comment>
<dbReference type="PANTHER" id="PTHR40765:SF2">
    <property type="entry name" value="ESX-2 SECRETION SYSTEM ATPASE ECCB2"/>
    <property type="match status" value="1"/>
</dbReference>
<evidence type="ECO:0000256" key="10">
    <source>
        <dbReference type="SAM" id="MobiDB-lite"/>
    </source>
</evidence>
<evidence type="ECO:0000256" key="4">
    <source>
        <dbReference type="ARBA" id="ARBA00022692"/>
    </source>
</evidence>
<evidence type="ECO:0000256" key="3">
    <source>
        <dbReference type="ARBA" id="ARBA00022475"/>
    </source>
</evidence>
<dbReference type="Proteomes" id="UP001223978">
    <property type="component" value="Unassembled WGS sequence"/>
</dbReference>
<dbReference type="Gene3D" id="2.40.50.910">
    <property type="entry name" value="Type VII secretion system EccB, repeat 3 domain"/>
    <property type="match status" value="1"/>
</dbReference>
<evidence type="ECO:0000256" key="1">
    <source>
        <dbReference type="ARBA" id="ARBA00004162"/>
    </source>
</evidence>
<comment type="caution">
    <text evidence="12">The sequence shown here is derived from an EMBL/GenBank/DDBJ whole genome shotgun (WGS) entry which is preliminary data.</text>
</comment>
<dbReference type="InterPro" id="IPR044857">
    <property type="entry name" value="T7SS_EccB_R1"/>
</dbReference>
<comment type="subcellular location">
    <subcellularLocation>
        <location evidence="1">Cell membrane</location>
        <topology evidence="1">Single-pass membrane protein</topology>
    </subcellularLocation>
</comment>
<keyword evidence="4 11" id="KW-0812">Transmembrane</keyword>
<dbReference type="Gene3D" id="3.30.2390.20">
    <property type="entry name" value="Type VII secretion system EccB, repeat 1 domain"/>
    <property type="match status" value="1"/>
</dbReference>
<protein>
    <submittedName>
        <fullName evidence="12">Type VII secretion protein EccB</fullName>
    </submittedName>
</protein>
<evidence type="ECO:0000256" key="8">
    <source>
        <dbReference type="ARBA" id="ARBA00022989"/>
    </source>
</evidence>
<gene>
    <name evidence="12" type="primary">eccB</name>
    <name evidence="12" type="ORF">QIS96_28010</name>
</gene>
<accession>A0ABT6SHH3</accession>
<dbReference type="RefSeq" id="WP_282545559.1">
    <property type="nucleotide sequence ID" value="NZ_JASCIQ010000035.1"/>
</dbReference>
<feature type="region of interest" description="Disordered" evidence="10">
    <location>
        <begin position="442"/>
        <end position="484"/>
    </location>
</feature>
<reference evidence="12 13" key="1">
    <citation type="submission" date="2023-05" db="EMBL/GenBank/DDBJ databases">
        <title>Draft genome sequence of Streptomyces sp. B-S-A6 isolated from a cave soil in Thailand.</title>
        <authorList>
            <person name="Chamroensaksri N."/>
            <person name="Muangham S."/>
        </authorList>
    </citation>
    <scope>NUCLEOTIDE SEQUENCE [LARGE SCALE GENOMIC DNA]</scope>
    <source>
        <strain evidence="12 13">B-S-A6</strain>
    </source>
</reference>
<dbReference type="NCBIfam" id="TIGR03919">
    <property type="entry name" value="T7SS_EccB"/>
    <property type="match status" value="1"/>
</dbReference>
<evidence type="ECO:0000256" key="5">
    <source>
        <dbReference type="ARBA" id="ARBA00022741"/>
    </source>
</evidence>
<feature type="compositionally biased region" description="Low complexity" evidence="10">
    <location>
        <begin position="471"/>
        <end position="480"/>
    </location>
</feature>
<feature type="compositionally biased region" description="Polar residues" evidence="10">
    <location>
        <begin position="346"/>
        <end position="362"/>
    </location>
</feature>
<dbReference type="InterPro" id="IPR007795">
    <property type="entry name" value="T7SS_EccB"/>
</dbReference>
<feature type="region of interest" description="Disordered" evidence="10">
    <location>
        <begin position="339"/>
        <end position="362"/>
    </location>
</feature>
<keyword evidence="7" id="KW-0067">ATP-binding</keyword>
<keyword evidence="13" id="KW-1185">Reference proteome</keyword>